<evidence type="ECO:0000256" key="7">
    <source>
        <dbReference type="ARBA" id="ARBA00023242"/>
    </source>
</evidence>
<protein>
    <recommendedName>
        <fullName evidence="9">Zn(2)-C6 fungal-type domain-containing protein</fullName>
    </recommendedName>
</protein>
<evidence type="ECO:0000256" key="2">
    <source>
        <dbReference type="ARBA" id="ARBA00022723"/>
    </source>
</evidence>
<keyword evidence="11" id="KW-1185">Reference proteome</keyword>
<keyword evidence="5" id="KW-0238">DNA-binding</keyword>
<dbReference type="CDD" id="cd14723">
    <property type="entry name" value="ZIP_Ppr1"/>
    <property type="match status" value="1"/>
</dbReference>
<feature type="compositionally biased region" description="Low complexity" evidence="8">
    <location>
        <begin position="175"/>
        <end position="186"/>
    </location>
</feature>
<dbReference type="PROSITE" id="PS00463">
    <property type="entry name" value="ZN2_CY6_FUNGAL_1"/>
    <property type="match status" value="1"/>
</dbReference>
<dbReference type="CDD" id="cd00067">
    <property type="entry name" value="GAL4"/>
    <property type="match status" value="1"/>
</dbReference>
<proteinExistence type="predicted"/>
<keyword evidence="3" id="KW-0862">Zinc</keyword>
<feature type="region of interest" description="Disordered" evidence="8">
    <location>
        <begin position="1"/>
        <end position="34"/>
    </location>
</feature>
<dbReference type="InterPro" id="IPR001138">
    <property type="entry name" value="Zn2Cys6_DnaBD"/>
</dbReference>
<gene>
    <name evidence="10" type="ORF">EHS25_000978</name>
</gene>
<dbReference type="Proteomes" id="UP000279259">
    <property type="component" value="Unassembled WGS sequence"/>
</dbReference>
<dbReference type="GO" id="GO:0003677">
    <property type="term" value="F:DNA binding"/>
    <property type="evidence" value="ECO:0007669"/>
    <property type="project" value="UniProtKB-KW"/>
</dbReference>
<dbReference type="PANTHER" id="PTHR31313">
    <property type="entry name" value="TY1 ENHANCER ACTIVATOR"/>
    <property type="match status" value="1"/>
</dbReference>
<dbReference type="Gene3D" id="4.10.240.10">
    <property type="entry name" value="Zn(2)-C6 fungal-type DNA-binding domain"/>
    <property type="match status" value="1"/>
</dbReference>
<sequence>MSSSKPKSRIRGVDEGGVPGPSDRGDNDRSARRRLSHVSRACNACRRRKMRCDGTQPSCASCVLYKEECVYNTEQDGRRPAAKAYVAALEDRVKVLERLLEKHGLGEDGQVSEEVTHASNEILATGGRGDDAEGRAGNGRVDSGLDRLKIDDETGELLEYGPTSAFKHLAEPDRLSTSPPSSAPLPNIHLVGPAGAVPSPPTRRNTSQDNLQLSKPELDEETHNEVLRLFFMYFNPWCWWVDEAKFRRDMATCPPEIDSVIRPLRTANYGPLLHNAILSTGVAYLDVEAATKERLGRAFARRVRDLMEGEIEAPMLSTVVGLLLVGSHFSGSTRQSVGWVYAGTGLRLAQALGLGINCSYWVEKGVISEDTKRSRDRVFWTTYVQDKLWSTFVGRSAGLPITNQETPLPEPDPEEDTKPWIQCMNPSYTGDLGRLGKFEPDLDPAAIDLSESIGSSSAKVSGSVPCQISTTFVYTAKLGLIADRVLSTVYSINLDVNSDRVNNVVSELDLALEKWHDSLPETLRITPAAFRAQSPECLSRIFSICMRSTTSSPFCYIGLGTRGQRQTRPPRPRIPQSRDVTKRLLNLFDRSPGLRYGTISLTQVTFTAGTIFLLSAAKSGSSNRQVKRAQSDMDAVKSCISALREMGKSWGCGAQSAAILSRLLDEWCPPELEPMTLPEPGPAGPVDIAQLLMNPAVAQQLRSLGWAPPPTPPGQPIIMNQPVPMAVPPQTVHQNTVHPPAQSGLEGNLDWSLFTQFGLQPTNLQAGGGAVPAAPSVYDSFFSDLGNPVIAADTFHLGGGSLWPFGYQGGPTG</sequence>
<dbReference type="PROSITE" id="PS50048">
    <property type="entry name" value="ZN2_CY6_FUNGAL_2"/>
    <property type="match status" value="1"/>
</dbReference>
<feature type="compositionally biased region" description="Polar residues" evidence="8">
    <location>
        <begin position="202"/>
        <end position="213"/>
    </location>
</feature>
<dbReference type="GO" id="GO:0006351">
    <property type="term" value="P:DNA-templated transcription"/>
    <property type="evidence" value="ECO:0007669"/>
    <property type="project" value="InterPro"/>
</dbReference>
<keyword evidence="4" id="KW-0805">Transcription regulation</keyword>
<evidence type="ECO:0000313" key="10">
    <source>
        <dbReference type="EMBL" id="RSH90373.1"/>
    </source>
</evidence>
<dbReference type="AlphaFoldDB" id="A0A427YH79"/>
<evidence type="ECO:0000256" key="8">
    <source>
        <dbReference type="SAM" id="MobiDB-lite"/>
    </source>
</evidence>
<evidence type="ECO:0000256" key="3">
    <source>
        <dbReference type="ARBA" id="ARBA00022833"/>
    </source>
</evidence>
<dbReference type="GO" id="GO:0000981">
    <property type="term" value="F:DNA-binding transcription factor activity, RNA polymerase II-specific"/>
    <property type="evidence" value="ECO:0007669"/>
    <property type="project" value="InterPro"/>
</dbReference>
<evidence type="ECO:0000256" key="5">
    <source>
        <dbReference type="ARBA" id="ARBA00023125"/>
    </source>
</evidence>
<dbReference type="GO" id="GO:0008270">
    <property type="term" value="F:zinc ion binding"/>
    <property type="evidence" value="ECO:0007669"/>
    <property type="project" value="InterPro"/>
</dbReference>
<dbReference type="InterPro" id="IPR051615">
    <property type="entry name" value="Transcr_Regulatory_Elem"/>
</dbReference>
<dbReference type="EMBL" id="RSCD01000010">
    <property type="protein sequence ID" value="RSH90373.1"/>
    <property type="molecule type" value="Genomic_DNA"/>
</dbReference>
<comment type="subcellular location">
    <subcellularLocation>
        <location evidence="1">Nucleus</location>
    </subcellularLocation>
</comment>
<dbReference type="GO" id="GO:0005634">
    <property type="term" value="C:nucleus"/>
    <property type="evidence" value="ECO:0007669"/>
    <property type="project" value="UniProtKB-SubCell"/>
</dbReference>
<dbReference type="Pfam" id="PF04082">
    <property type="entry name" value="Fungal_trans"/>
    <property type="match status" value="1"/>
</dbReference>
<dbReference type="SMART" id="SM00066">
    <property type="entry name" value="GAL4"/>
    <property type="match status" value="1"/>
</dbReference>
<dbReference type="InterPro" id="IPR036864">
    <property type="entry name" value="Zn2-C6_fun-type_DNA-bd_sf"/>
</dbReference>
<reference evidence="10 11" key="1">
    <citation type="submission" date="2018-11" db="EMBL/GenBank/DDBJ databases">
        <title>Genome sequence of Saitozyma podzolica DSM 27192.</title>
        <authorList>
            <person name="Aliyu H."/>
            <person name="Gorte O."/>
            <person name="Ochsenreither K."/>
        </authorList>
    </citation>
    <scope>NUCLEOTIDE SEQUENCE [LARGE SCALE GENOMIC DNA]</scope>
    <source>
        <strain evidence="10 11">DSM 27192</strain>
    </source>
</reference>
<feature type="region of interest" description="Disordered" evidence="8">
    <location>
        <begin position="172"/>
        <end position="214"/>
    </location>
</feature>
<dbReference type="STRING" id="1890683.A0A427YH79"/>
<dbReference type="PANTHER" id="PTHR31313:SF81">
    <property type="entry name" value="TY1 ENHANCER ACTIVATOR"/>
    <property type="match status" value="1"/>
</dbReference>
<dbReference type="OrthoDB" id="2154091at2759"/>
<feature type="domain" description="Zn(2)-C6 fungal-type" evidence="9">
    <location>
        <begin position="41"/>
        <end position="71"/>
    </location>
</feature>
<dbReference type="SMART" id="SM00906">
    <property type="entry name" value="Fungal_trans"/>
    <property type="match status" value="1"/>
</dbReference>
<dbReference type="Pfam" id="PF00172">
    <property type="entry name" value="Zn_clus"/>
    <property type="match status" value="1"/>
</dbReference>
<keyword evidence="6" id="KW-0804">Transcription</keyword>
<dbReference type="SUPFAM" id="SSF57701">
    <property type="entry name" value="Zn2/Cys6 DNA-binding domain"/>
    <property type="match status" value="1"/>
</dbReference>
<evidence type="ECO:0000256" key="1">
    <source>
        <dbReference type="ARBA" id="ARBA00004123"/>
    </source>
</evidence>
<keyword evidence="7" id="KW-0539">Nucleus</keyword>
<evidence type="ECO:0000259" key="9">
    <source>
        <dbReference type="PROSITE" id="PS50048"/>
    </source>
</evidence>
<dbReference type="CDD" id="cd12148">
    <property type="entry name" value="fungal_TF_MHR"/>
    <property type="match status" value="1"/>
</dbReference>
<evidence type="ECO:0000256" key="6">
    <source>
        <dbReference type="ARBA" id="ARBA00023163"/>
    </source>
</evidence>
<evidence type="ECO:0000313" key="11">
    <source>
        <dbReference type="Proteomes" id="UP000279259"/>
    </source>
</evidence>
<keyword evidence="2" id="KW-0479">Metal-binding</keyword>
<evidence type="ECO:0000256" key="4">
    <source>
        <dbReference type="ARBA" id="ARBA00023015"/>
    </source>
</evidence>
<name>A0A427YH79_9TREE</name>
<comment type="caution">
    <text evidence="10">The sequence shown here is derived from an EMBL/GenBank/DDBJ whole genome shotgun (WGS) entry which is preliminary data.</text>
</comment>
<accession>A0A427YH79</accession>
<dbReference type="InterPro" id="IPR007219">
    <property type="entry name" value="XnlR_reg_dom"/>
</dbReference>
<feature type="compositionally biased region" description="Basic residues" evidence="8">
    <location>
        <begin position="1"/>
        <end position="10"/>
    </location>
</feature>
<organism evidence="10 11">
    <name type="scientific">Saitozyma podzolica</name>
    <dbReference type="NCBI Taxonomy" id="1890683"/>
    <lineage>
        <taxon>Eukaryota</taxon>
        <taxon>Fungi</taxon>
        <taxon>Dikarya</taxon>
        <taxon>Basidiomycota</taxon>
        <taxon>Agaricomycotina</taxon>
        <taxon>Tremellomycetes</taxon>
        <taxon>Tremellales</taxon>
        <taxon>Trimorphomycetaceae</taxon>
        <taxon>Saitozyma</taxon>
    </lineage>
</organism>